<name>A0A2P5AWB6_PARAD</name>
<feature type="region of interest" description="Disordered" evidence="1">
    <location>
        <begin position="80"/>
        <end position="120"/>
    </location>
</feature>
<feature type="region of interest" description="Disordered" evidence="1">
    <location>
        <begin position="1"/>
        <end position="63"/>
    </location>
</feature>
<evidence type="ECO:0000313" key="3">
    <source>
        <dbReference type="Proteomes" id="UP000237105"/>
    </source>
</evidence>
<reference evidence="3" key="1">
    <citation type="submission" date="2016-06" db="EMBL/GenBank/DDBJ databases">
        <title>Parallel loss of symbiosis genes in relatives of nitrogen-fixing non-legume Parasponia.</title>
        <authorList>
            <person name="Van Velzen R."/>
            <person name="Holmer R."/>
            <person name="Bu F."/>
            <person name="Rutten L."/>
            <person name="Van Zeijl A."/>
            <person name="Liu W."/>
            <person name="Santuari L."/>
            <person name="Cao Q."/>
            <person name="Sharma T."/>
            <person name="Shen D."/>
            <person name="Roswanjaya Y."/>
            <person name="Wardhani T."/>
            <person name="Kalhor M.S."/>
            <person name="Jansen J."/>
            <person name="Van den Hoogen J."/>
            <person name="Gungor B."/>
            <person name="Hartog M."/>
            <person name="Hontelez J."/>
            <person name="Verver J."/>
            <person name="Yang W.-C."/>
            <person name="Schijlen E."/>
            <person name="Repin R."/>
            <person name="Schilthuizen M."/>
            <person name="Schranz E."/>
            <person name="Heidstra R."/>
            <person name="Miyata K."/>
            <person name="Fedorova E."/>
            <person name="Kohlen W."/>
            <person name="Bisseling T."/>
            <person name="Smit S."/>
            <person name="Geurts R."/>
        </authorList>
    </citation>
    <scope>NUCLEOTIDE SEQUENCE [LARGE SCALE GENOMIC DNA]</scope>
    <source>
        <strain evidence="3">cv. WU1-14</strain>
    </source>
</reference>
<sequence>MLSTSHLAEHQHAELHCAHEPPVPTTPPPRASLRPHAVSTSTSRHSLLKSSDHTDTMPATQHRCPTVTVGFWRSRISPAACSPESHPQLSSSFAEDHPPSTNTPSFAATHSLSASNLALQ</sequence>
<keyword evidence="3" id="KW-1185">Reference proteome</keyword>
<feature type="compositionally biased region" description="Pro residues" evidence="1">
    <location>
        <begin position="21"/>
        <end position="30"/>
    </location>
</feature>
<feature type="compositionally biased region" description="Basic and acidic residues" evidence="1">
    <location>
        <begin position="7"/>
        <end position="19"/>
    </location>
</feature>
<comment type="caution">
    <text evidence="2">The sequence shown here is derived from an EMBL/GenBank/DDBJ whole genome shotgun (WGS) entry which is preliminary data.</text>
</comment>
<dbReference type="Proteomes" id="UP000237105">
    <property type="component" value="Unassembled WGS sequence"/>
</dbReference>
<protein>
    <submittedName>
        <fullName evidence="2">Uncharacterized protein</fullName>
    </submittedName>
</protein>
<dbReference type="EMBL" id="JXTB01000430">
    <property type="protein sequence ID" value="PON40853.1"/>
    <property type="molecule type" value="Genomic_DNA"/>
</dbReference>
<proteinExistence type="predicted"/>
<evidence type="ECO:0000313" key="2">
    <source>
        <dbReference type="EMBL" id="PON40853.1"/>
    </source>
</evidence>
<feature type="compositionally biased region" description="Polar residues" evidence="1">
    <location>
        <begin position="85"/>
        <end position="120"/>
    </location>
</feature>
<dbReference type="AlphaFoldDB" id="A0A2P5AWB6"/>
<evidence type="ECO:0000256" key="1">
    <source>
        <dbReference type="SAM" id="MobiDB-lite"/>
    </source>
</evidence>
<feature type="compositionally biased region" description="Polar residues" evidence="1">
    <location>
        <begin position="38"/>
        <end position="49"/>
    </location>
</feature>
<organism evidence="2 3">
    <name type="scientific">Parasponia andersonii</name>
    <name type="common">Sponia andersonii</name>
    <dbReference type="NCBI Taxonomy" id="3476"/>
    <lineage>
        <taxon>Eukaryota</taxon>
        <taxon>Viridiplantae</taxon>
        <taxon>Streptophyta</taxon>
        <taxon>Embryophyta</taxon>
        <taxon>Tracheophyta</taxon>
        <taxon>Spermatophyta</taxon>
        <taxon>Magnoliopsida</taxon>
        <taxon>eudicotyledons</taxon>
        <taxon>Gunneridae</taxon>
        <taxon>Pentapetalae</taxon>
        <taxon>rosids</taxon>
        <taxon>fabids</taxon>
        <taxon>Rosales</taxon>
        <taxon>Cannabaceae</taxon>
        <taxon>Parasponia</taxon>
    </lineage>
</organism>
<accession>A0A2P5AWB6</accession>
<gene>
    <name evidence="2" type="ORF">PanWU01x14_293690</name>
</gene>